<dbReference type="EMBL" id="JACEFO010000744">
    <property type="protein sequence ID" value="KAF8758109.1"/>
    <property type="molecule type" value="Genomic_DNA"/>
</dbReference>
<dbReference type="Pfam" id="PF03478">
    <property type="entry name" value="Beta-prop_KIB1-4"/>
    <property type="match status" value="1"/>
</dbReference>
<evidence type="ECO:0000313" key="2">
    <source>
        <dbReference type="EMBL" id="KAF8758109.1"/>
    </source>
</evidence>
<proteinExistence type="predicted"/>
<gene>
    <name evidence="2" type="ORF">HU200_010774</name>
</gene>
<name>A0A835FHV0_9POAL</name>
<comment type="caution">
    <text evidence="2">The sequence shown here is derived from an EMBL/GenBank/DDBJ whole genome shotgun (WGS) entry which is preliminary data.</text>
</comment>
<dbReference type="PANTHER" id="PTHR33165">
    <property type="entry name" value="F-BOX DOMAIN CONTAINING PROTEIN-LIKE-RELATED"/>
    <property type="match status" value="1"/>
</dbReference>
<sequence length="386" mass="43164">MTTPSSKLRRLTFSAAAGEVSPDWASLNGDLVELIGWRVLAGDLHDYVRFRAVCSHWRTTTTTPHGRGVADRRLHPRRSHLPLLDGHVILDSVDGLLLLHRDVDTAIRILHPFTGDVVEFPPLVSLLPQMKSLNCSLLNKYSRLFKVCTSIAVSSTTGAITAMLALDLAYRVAYATAGDRRWALSDWEFKPMLKPVSFQGKIYSLQFAFGEIRKVYIYQFNPPCPDVDGGPSQLPLPEKIAACPMDKFRHPLYFVECGSELLLVAYNDASYSKLLVYRVADIVRGKFEPMTSIGDHTLFVNERNLCVSTSPNMGTKSLPSMSPNSIFCLHSLPVDPASVPQARFEQYNLGTGIWTPASDGDVFQRPPPSPHTLIHHIFTCCFQRYW</sequence>
<dbReference type="Proteomes" id="UP000636709">
    <property type="component" value="Unassembled WGS sequence"/>
</dbReference>
<keyword evidence="3" id="KW-1185">Reference proteome</keyword>
<dbReference type="AlphaFoldDB" id="A0A835FHV0"/>
<evidence type="ECO:0000313" key="3">
    <source>
        <dbReference type="Proteomes" id="UP000636709"/>
    </source>
</evidence>
<feature type="domain" description="KIB1-4 beta-propeller" evidence="1">
    <location>
        <begin position="78"/>
        <end position="335"/>
    </location>
</feature>
<dbReference type="OrthoDB" id="665171at2759"/>
<reference evidence="2" key="1">
    <citation type="submission" date="2020-07" db="EMBL/GenBank/DDBJ databases">
        <title>Genome sequence and genetic diversity analysis of an under-domesticated orphan crop, white fonio (Digitaria exilis).</title>
        <authorList>
            <person name="Bennetzen J.L."/>
            <person name="Chen S."/>
            <person name="Ma X."/>
            <person name="Wang X."/>
            <person name="Yssel A.E.J."/>
            <person name="Chaluvadi S.R."/>
            <person name="Johnson M."/>
            <person name="Gangashetty P."/>
            <person name="Hamidou F."/>
            <person name="Sanogo M.D."/>
            <person name="Zwaenepoel A."/>
            <person name="Wallace J."/>
            <person name="Van De Peer Y."/>
            <person name="Van Deynze A."/>
        </authorList>
    </citation>
    <scope>NUCLEOTIDE SEQUENCE</scope>
    <source>
        <tissue evidence="2">Leaves</tissue>
    </source>
</reference>
<protein>
    <recommendedName>
        <fullName evidence="1">KIB1-4 beta-propeller domain-containing protein</fullName>
    </recommendedName>
</protein>
<evidence type="ECO:0000259" key="1">
    <source>
        <dbReference type="Pfam" id="PF03478"/>
    </source>
</evidence>
<dbReference type="PANTHER" id="PTHR33165:SF106">
    <property type="entry name" value="EXPRESSED PROTEIN"/>
    <property type="match status" value="1"/>
</dbReference>
<accession>A0A835FHV0</accession>
<organism evidence="2 3">
    <name type="scientific">Digitaria exilis</name>
    <dbReference type="NCBI Taxonomy" id="1010633"/>
    <lineage>
        <taxon>Eukaryota</taxon>
        <taxon>Viridiplantae</taxon>
        <taxon>Streptophyta</taxon>
        <taxon>Embryophyta</taxon>
        <taxon>Tracheophyta</taxon>
        <taxon>Spermatophyta</taxon>
        <taxon>Magnoliopsida</taxon>
        <taxon>Liliopsida</taxon>
        <taxon>Poales</taxon>
        <taxon>Poaceae</taxon>
        <taxon>PACMAD clade</taxon>
        <taxon>Panicoideae</taxon>
        <taxon>Panicodae</taxon>
        <taxon>Paniceae</taxon>
        <taxon>Anthephorinae</taxon>
        <taxon>Digitaria</taxon>
    </lineage>
</organism>
<dbReference type="InterPro" id="IPR005174">
    <property type="entry name" value="KIB1-4_b-propeller"/>
</dbReference>